<dbReference type="InterPro" id="IPR050631">
    <property type="entry name" value="PheA/TfdB_FAD_monoxygenase"/>
</dbReference>
<dbReference type="SUPFAM" id="SSF51905">
    <property type="entry name" value="FAD/NAD(P)-binding domain"/>
    <property type="match status" value="1"/>
</dbReference>
<dbReference type="Proteomes" id="UP000278746">
    <property type="component" value="Unassembled WGS sequence"/>
</dbReference>
<dbReference type="EMBL" id="RHIB01000001">
    <property type="protein sequence ID" value="RNA69263.1"/>
    <property type="molecule type" value="Genomic_DNA"/>
</dbReference>
<proteinExistence type="predicted"/>
<reference evidence="3 4" key="1">
    <citation type="submission" date="2018-10" db="EMBL/GenBank/DDBJ databases">
        <title>Bacillus Keqinensis sp. nov., a moderately halophilic bacterium isolated from a saline-alkaline lake.</title>
        <authorList>
            <person name="Wang H."/>
        </authorList>
    </citation>
    <scope>NUCLEOTIDE SEQUENCE [LARGE SCALE GENOMIC DNA]</scope>
    <source>
        <strain evidence="3 4">KQ-3</strain>
    </source>
</reference>
<dbReference type="GO" id="GO:0071949">
    <property type="term" value="F:FAD binding"/>
    <property type="evidence" value="ECO:0007669"/>
    <property type="project" value="InterPro"/>
</dbReference>
<dbReference type="PRINTS" id="PR00420">
    <property type="entry name" value="RNGMNOXGNASE"/>
</dbReference>
<evidence type="ECO:0000259" key="2">
    <source>
        <dbReference type="Pfam" id="PF01494"/>
    </source>
</evidence>
<dbReference type="PANTHER" id="PTHR43476">
    <property type="entry name" value="3-(3-HYDROXY-PHENYL)PROPIONATE/3-HYDROXYCINNAMIC ACID HYDROXYLASE"/>
    <property type="match status" value="1"/>
</dbReference>
<dbReference type="Pfam" id="PF01494">
    <property type="entry name" value="FAD_binding_3"/>
    <property type="match status" value="1"/>
</dbReference>
<comment type="caution">
    <text evidence="3">The sequence shown here is derived from an EMBL/GenBank/DDBJ whole genome shotgun (WGS) entry which is preliminary data.</text>
</comment>
<dbReference type="OrthoDB" id="9766816at2"/>
<protein>
    <submittedName>
        <fullName evidence="3">FAD-dependent monooxygenase</fullName>
    </submittedName>
</protein>
<evidence type="ECO:0000256" key="1">
    <source>
        <dbReference type="ARBA" id="ARBA00023002"/>
    </source>
</evidence>
<organism evidence="3 4">
    <name type="scientific">Alteribacter keqinensis</name>
    <dbReference type="NCBI Taxonomy" id="2483800"/>
    <lineage>
        <taxon>Bacteria</taxon>
        <taxon>Bacillati</taxon>
        <taxon>Bacillota</taxon>
        <taxon>Bacilli</taxon>
        <taxon>Bacillales</taxon>
        <taxon>Bacillaceae</taxon>
        <taxon>Alteribacter</taxon>
    </lineage>
</organism>
<feature type="domain" description="FAD-binding" evidence="2">
    <location>
        <begin position="6"/>
        <end position="353"/>
    </location>
</feature>
<dbReference type="PANTHER" id="PTHR43476:SF5">
    <property type="entry name" value="FAD-DEPENDENT MONOOXYGENASE"/>
    <property type="match status" value="1"/>
</dbReference>
<name>A0A3M7TUY8_9BACI</name>
<dbReference type="Gene3D" id="3.50.50.60">
    <property type="entry name" value="FAD/NAD(P)-binding domain"/>
    <property type="match status" value="1"/>
</dbReference>
<gene>
    <name evidence="3" type="ORF">EBO34_04770</name>
</gene>
<evidence type="ECO:0000313" key="4">
    <source>
        <dbReference type="Proteomes" id="UP000278746"/>
    </source>
</evidence>
<keyword evidence="4" id="KW-1185">Reference proteome</keyword>
<dbReference type="InterPro" id="IPR002938">
    <property type="entry name" value="FAD-bd"/>
</dbReference>
<dbReference type="AlphaFoldDB" id="A0A3M7TUY8"/>
<dbReference type="InterPro" id="IPR036188">
    <property type="entry name" value="FAD/NAD-bd_sf"/>
</dbReference>
<keyword evidence="3" id="KW-0503">Monooxygenase</keyword>
<dbReference type="GO" id="GO:0004497">
    <property type="term" value="F:monooxygenase activity"/>
    <property type="evidence" value="ECO:0007669"/>
    <property type="project" value="UniProtKB-KW"/>
</dbReference>
<accession>A0A3M7TUY8</accession>
<sequence>MVDALDYDVVIIGGGVGGLTLAVKLARCGVNLLVIEKDVKGGLVYKGELLQPKSLQILDEVDVLDKLLPHSYELDKIHTYEVELKSGEAPETLYHSRLNYDWLPTKYNHARMAPHEKIRNLLLEKANDYPSFDYWTPAKLVRIKEGRDHSEQIAVINQDGEEREVKTRFIVGAEGRISPVRKAMDSTLHSMQYNHHFLTVTFPRPPSLTEATILATRNHFVGLFPLPDDQVRSVYMIEPGRYKEMRKEGLEPVFQAYYDFMPEMRGYVDQIKKWKEIQLMIPIRHNTSHYVDKGMAILGDAAHSVHPMAGEGMNMAIQDADVLGELLCWMFTNNRTDPQMLGWYERVRKPRSEFVSGLSHQSALVYSFRSRAWQKIRMKALKHLENHPRLHFKHLLNISGMGMWPMNLLDWPRHIGFPPGESSRYTLSDETKMRHFFAREDDYPWEKR</sequence>
<evidence type="ECO:0000313" key="3">
    <source>
        <dbReference type="EMBL" id="RNA69263.1"/>
    </source>
</evidence>
<keyword evidence="1" id="KW-0560">Oxidoreductase</keyword>